<dbReference type="PANTHER" id="PTHR21716:SF64">
    <property type="entry name" value="AI-2 TRANSPORT PROTEIN TQSA"/>
    <property type="match status" value="1"/>
</dbReference>
<sequence>MLQPSAARPSVAAPRPAGMPRGLVVLVGTAAATIAALGVYASAWLIGPAFLALVIVIVVSPVDQRMRRIGIPGWVSTPVLVLLVYGVVLSMAGVLLVSVSRLATALPQYAPAAADLVGTLTRALRDLGVGPAELRATASSLEIGRIVPLIGALLAGLAGLATNLVFVLSLMLFLSIESSGAGARIAAIGRDRPHIAAALARFTWGTRRFLVVTTLFGLALAVLDTVALVLLGVPLAVLWGLLAFITNYIPYVGFWIGVLPPAVLALLSGGWQLMLIVTVIYLVLNFVVTSLVQPHFIGDAVGLSVTVTFLGLVFWGWLLGPVGAVLAVPLTLLTKTLLVDTDPRAGWANALLTSSAGLRDGHPPDERHTRDDHPVRGDGDGERHPARADESPPQRTRPAG</sequence>
<dbReference type="Pfam" id="PF01594">
    <property type="entry name" value="AI-2E_transport"/>
    <property type="match status" value="1"/>
</dbReference>
<evidence type="ECO:0000256" key="3">
    <source>
        <dbReference type="ARBA" id="ARBA00022692"/>
    </source>
</evidence>
<dbReference type="InterPro" id="IPR002549">
    <property type="entry name" value="AI-2E-like"/>
</dbReference>
<feature type="transmembrane region" description="Helical" evidence="7">
    <location>
        <begin position="74"/>
        <end position="97"/>
    </location>
</feature>
<dbReference type="PANTHER" id="PTHR21716">
    <property type="entry name" value="TRANSMEMBRANE PROTEIN"/>
    <property type="match status" value="1"/>
</dbReference>
<evidence type="ECO:0000256" key="7">
    <source>
        <dbReference type="SAM" id="Phobius"/>
    </source>
</evidence>
<protein>
    <submittedName>
        <fullName evidence="8">AI-2E family transporter</fullName>
    </submittedName>
</protein>
<accession>A0ABP9NF35</accession>
<evidence type="ECO:0000256" key="1">
    <source>
        <dbReference type="ARBA" id="ARBA00004141"/>
    </source>
</evidence>
<name>A0ABP9NF35_9PSEU</name>
<evidence type="ECO:0000256" key="5">
    <source>
        <dbReference type="ARBA" id="ARBA00023136"/>
    </source>
</evidence>
<evidence type="ECO:0000313" key="8">
    <source>
        <dbReference type="EMBL" id="GAA5115071.1"/>
    </source>
</evidence>
<comment type="similarity">
    <text evidence="2">Belongs to the autoinducer-2 exporter (AI-2E) (TC 2.A.86) family.</text>
</comment>
<evidence type="ECO:0000313" key="9">
    <source>
        <dbReference type="Proteomes" id="UP001500804"/>
    </source>
</evidence>
<comment type="subcellular location">
    <subcellularLocation>
        <location evidence="1">Membrane</location>
        <topology evidence="1">Multi-pass membrane protein</topology>
    </subcellularLocation>
</comment>
<feature type="transmembrane region" description="Helical" evidence="7">
    <location>
        <begin position="45"/>
        <end position="62"/>
    </location>
</feature>
<keyword evidence="9" id="KW-1185">Reference proteome</keyword>
<keyword evidence="5 7" id="KW-0472">Membrane</keyword>
<dbReference type="Proteomes" id="UP001500804">
    <property type="component" value="Unassembled WGS sequence"/>
</dbReference>
<comment type="caution">
    <text evidence="8">The sequence shown here is derived from an EMBL/GenBank/DDBJ whole genome shotgun (WGS) entry which is preliminary data.</text>
</comment>
<organism evidence="8 9">
    <name type="scientific">Pseudonocardia adelaidensis</name>
    <dbReference type="NCBI Taxonomy" id="648754"/>
    <lineage>
        <taxon>Bacteria</taxon>
        <taxon>Bacillati</taxon>
        <taxon>Actinomycetota</taxon>
        <taxon>Actinomycetes</taxon>
        <taxon>Pseudonocardiales</taxon>
        <taxon>Pseudonocardiaceae</taxon>
        <taxon>Pseudonocardia</taxon>
    </lineage>
</organism>
<evidence type="ECO:0000256" key="4">
    <source>
        <dbReference type="ARBA" id="ARBA00022989"/>
    </source>
</evidence>
<feature type="transmembrane region" description="Helical" evidence="7">
    <location>
        <begin position="312"/>
        <end position="334"/>
    </location>
</feature>
<keyword evidence="3 7" id="KW-0812">Transmembrane</keyword>
<dbReference type="EMBL" id="BAABJO010000004">
    <property type="protein sequence ID" value="GAA5115071.1"/>
    <property type="molecule type" value="Genomic_DNA"/>
</dbReference>
<feature type="transmembrane region" description="Helical" evidence="7">
    <location>
        <begin position="209"/>
        <end position="242"/>
    </location>
</feature>
<evidence type="ECO:0000256" key="6">
    <source>
        <dbReference type="SAM" id="MobiDB-lite"/>
    </source>
</evidence>
<feature type="transmembrane region" description="Helical" evidence="7">
    <location>
        <begin position="149"/>
        <end position="174"/>
    </location>
</feature>
<feature type="compositionally biased region" description="Basic and acidic residues" evidence="6">
    <location>
        <begin position="359"/>
        <end position="392"/>
    </location>
</feature>
<keyword evidence="4 7" id="KW-1133">Transmembrane helix</keyword>
<proteinExistence type="inferred from homology"/>
<reference evidence="9" key="1">
    <citation type="journal article" date="2019" name="Int. J. Syst. Evol. Microbiol.">
        <title>The Global Catalogue of Microorganisms (GCM) 10K type strain sequencing project: providing services to taxonomists for standard genome sequencing and annotation.</title>
        <authorList>
            <consortium name="The Broad Institute Genomics Platform"/>
            <consortium name="The Broad Institute Genome Sequencing Center for Infectious Disease"/>
            <person name="Wu L."/>
            <person name="Ma J."/>
        </authorList>
    </citation>
    <scope>NUCLEOTIDE SEQUENCE [LARGE SCALE GENOMIC DNA]</scope>
    <source>
        <strain evidence="9">JCM 18302</strain>
    </source>
</reference>
<feature type="transmembrane region" description="Helical" evidence="7">
    <location>
        <begin position="248"/>
        <end position="267"/>
    </location>
</feature>
<evidence type="ECO:0000256" key="2">
    <source>
        <dbReference type="ARBA" id="ARBA00009773"/>
    </source>
</evidence>
<gene>
    <name evidence="8" type="ORF">GCM10023320_13270</name>
</gene>
<feature type="transmembrane region" description="Helical" evidence="7">
    <location>
        <begin position="274"/>
        <end position="292"/>
    </location>
</feature>
<feature type="region of interest" description="Disordered" evidence="6">
    <location>
        <begin position="356"/>
        <end position="400"/>
    </location>
</feature>
<feature type="transmembrane region" description="Helical" evidence="7">
    <location>
        <begin position="21"/>
        <end position="39"/>
    </location>
</feature>